<evidence type="ECO:0000256" key="5">
    <source>
        <dbReference type="SAM" id="SignalP"/>
    </source>
</evidence>
<dbReference type="Gene3D" id="2.60.40.420">
    <property type="entry name" value="Cupredoxins - blue copper proteins"/>
    <property type="match status" value="1"/>
</dbReference>
<comment type="similarity">
    <text evidence="1">Belongs to the multicopper oxidase family.</text>
</comment>
<dbReference type="RefSeq" id="XP_065665484.1">
    <property type="nucleotide sequence ID" value="XM_065809412.1"/>
</dbReference>
<keyword evidence="5" id="KW-0732">Signal</keyword>
<dbReference type="GeneID" id="136086913"/>
<gene>
    <name evidence="8" type="primary">LOC136086913</name>
</gene>
<evidence type="ECO:0000259" key="6">
    <source>
        <dbReference type="Pfam" id="PF07732"/>
    </source>
</evidence>
<dbReference type="InterPro" id="IPR011707">
    <property type="entry name" value="Cu-oxidase-like_N"/>
</dbReference>
<keyword evidence="4" id="KW-0186">Copper</keyword>
<proteinExistence type="inferred from homology"/>
<dbReference type="InterPro" id="IPR008972">
    <property type="entry name" value="Cupredoxin"/>
</dbReference>
<feature type="signal peptide" evidence="5">
    <location>
        <begin position="1"/>
        <end position="18"/>
    </location>
</feature>
<name>A0ABM4CU62_HYDVU</name>
<dbReference type="PANTHER" id="PTHR11709:SF394">
    <property type="entry name" value="FI03373P-RELATED"/>
    <property type="match status" value="1"/>
</dbReference>
<evidence type="ECO:0000256" key="1">
    <source>
        <dbReference type="ARBA" id="ARBA00010609"/>
    </source>
</evidence>
<dbReference type="InterPro" id="IPR045087">
    <property type="entry name" value="Cu-oxidase_fam"/>
</dbReference>
<evidence type="ECO:0000313" key="8">
    <source>
        <dbReference type="RefSeq" id="XP_065665484.1"/>
    </source>
</evidence>
<sequence>MLFKGTVLILLIHEFVTVIEIPLDYKYNECCPKKNDCEFWLEIKEKLTMIYKKDLLYSSGGSLFLYNESPGRTQQKIPLDDAISADRESRMHQNLIIYVENLLLSDVTTLHWHGLHQKGTPYKDGEGWISQCSTSAGQTFTYRFKAEPKGTFWYHSHVGSQRTNGAYGAFIIKERENANTDKITDVIMTVGDWHHKTSEEVDLKMVFGNFIGMKPFNVSKTVDGSLFMVYHGFQL</sequence>
<organism evidence="7 8">
    <name type="scientific">Hydra vulgaris</name>
    <name type="common">Hydra</name>
    <name type="synonym">Hydra attenuata</name>
    <dbReference type="NCBI Taxonomy" id="6087"/>
    <lineage>
        <taxon>Eukaryota</taxon>
        <taxon>Metazoa</taxon>
        <taxon>Cnidaria</taxon>
        <taxon>Hydrozoa</taxon>
        <taxon>Hydroidolina</taxon>
        <taxon>Anthoathecata</taxon>
        <taxon>Aplanulata</taxon>
        <taxon>Hydridae</taxon>
        <taxon>Hydra</taxon>
    </lineage>
</organism>
<dbReference type="PANTHER" id="PTHR11709">
    <property type="entry name" value="MULTI-COPPER OXIDASE"/>
    <property type="match status" value="1"/>
</dbReference>
<evidence type="ECO:0000313" key="7">
    <source>
        <dbReference type="Proteomes" id="UP001652625"/>
    </source>
</evidence>
<evidence type="ECO:0000256" key="4">
    <source>
        <dbReference type="ARBA" id="ARBA00023008"/>
    </source>
</evidence>
<feature type="domain" description="Plastocyanin-like" evidence="6">
    <location>
        <begin position="90"/>
        <end position="176"/>
    </location>
</feature>
<keyword evidence="2" id="KW-0479">Metal-binding</keyword>
<evidence type="ECO:0000256" key="2">
    <source>
        <dbReference type="ARBA" id="ARBA00022723"/>
    </source>
</evidence>
<keyword evidence="3" id="KW-0560">Oxidoreductase</keyword>
<accession>A0ABM4CU62</accession>
<dbReference type="Pfam" id="PF07732">
    <property type="entry name" value="Cu-oxidase_3"/>
    <property type="match status" value="1"/>
</dbReference>
<evidence type="ECO:0000256" key="3">
    <source>
        <dbReference type="ARBA" id="ARBA00023002"/>
    </source>
</evidence>
<dbReference type="SUPFAM" id="SSF49503">
    <property type="entry name" value="Cupredoxins"/>
    <property type="match status" value="1"/>
</dbReference>
<keyword evidence="7" id="KW-1185">Reference proteome</keyword>
<feature type="chain" id="PRO_5046097728" evidence="5">
    <location>
        <begin position="19"/>
        <end position="235"/>
    </location>
</feature>
<protein>
    <submittedName>
        <fullName evidence="8">Uncharacterized protein LOC136086913</fullName>
    </submittedName>
</protein>
<dbReference type="Proteomes" id="UP001652625">
    <property type="component" value="Chromosome 11"/>
</dbReference>
<reference evidence="8" key="1">
    <citation type="submission" date="2025-08" db="UniProtKB">
        <authorList>
            <consortium name="RefSeq"/>
        </authorList>
    </citation>
    <scope>IDENTIFICATION</scope>
</reference>